<protein>
    <submittedName>
        <fullName evidence="1">Uncharacterized protein</fullName>
    </submittedName>
</protein>
<evidence type="ECO:0000313" key="1">
    <source>
        <dbReference type="EMBL" id="KGF93034.1"/>
    </source>
</evidence>
<dbReference type="AlphaFoldDB" id="A0A0A1ZXR0"/>
<organism evidence="1 2">
    <name type="scientific">Prochlorococcus marinus str. MIT 9116</name>
    <dbReference type="NCBI Taxonomy" id="167544"/>
    <lineage>
        <taxon>Bacteria</taxon>
        <taxon>Bacillati</taxon>
        <taxon>Cyanobacteriota</taxon>
        <taxon>Cyanophyceae</taxon>
        <taxon>Synechococcales</taxon>
        <taxon>Prochlorococcaceae</taxon>
        <taxon>Prochlorococcus</taxon>
    </lineage>
</organism>
<gene>
    <name evidence="1" type="ORF">EU93_0209</name>
</gene>
<proteinExistence type="predicted"/>
<accession>A0A0A1ZXR0</accession>
<comment type="caution">
    <text evidence="1">The sequence shown here is derived from an EMBL/GenBank/DDBJ whole genome shotgun (WGS) entry which is preliminary data.</text>
</comment>
<sequence length="78" mass="9189">MYLSLKISDLFLMIPFDKGYKRMIVPTKGADARKKIPNKKNLFSMSSLIFLNKKVLIFIDFINIFYISFPEYSENLTQ</sequence>
<evidence type="ECO:0000313" key="2">
    <source>
        <dbReference type="Proteomes" id="UP000030491"/>
    </source>
</evidence>
<reference evidence="2" key="1">
    <citation type="journal article" date="2014" name="Sci. Data">
        <title>Genomes of diverse isolates of the marine cyanobacterium Prochlorococcus.</title>
        <authorList>
            <person name="Biller S."/>
            <person name="Berube P."/>
            <person name="Thompson J."/>
            <person name="Kelly L."/>
            <person name="Roggensack S."/>
            <person name="Awad L."/>
            <person name="Roache-Johnson K."/>
            <person name="Ding H."/>
            <person name="Giovannoni S.J."/>
            <person name="Moore L.R."/>
            <person name="Chisholm S.W."/>
        </authorList>
    </citation>
    <scope>NUCLEOTIDE SEQUENCE [LARGE SCALE GENOMIC DNA]</scope>
</reference>
<name>A0A0A1ZXR0_PROMR</name>
<dbReference type="Proteomes" id="UP000030491">
    <property type="component" value="Unassembled WGS sequence"/>
</dbReference>
<dbReference type="EMBL" id="JNAJ01000004">
    <property type="protein sequence ID" value="KGF93034.1"/>
    <property type="molecule type" value="Genomic_DNA"/>
</dbReference>